<dbReference type="HAMAP" id="MF_00021">
    <property type="entry name" value="ThiI"/>
    <property type="match status" value="1"/>
</dbReference>
<dbReference type="GO" id="GO:0000049">
    <property type="term" value="F:tRNA binding"/>
    <property type="evidence" value="ECO:0007669"/>
    <property type="project" value="UniProtKB-UniRule"/>
</dbReference>
<comment type="catalytic activity">
    <reaction evidence="10 19">
        <text>[ThiI sulfur-carrier protein]-S-sulfanyl-L-cysteine + a uridine in tRNA + 2 reduced [2Fe-2S]-[ferredoxin] + ATP + H(+) = [ThiI sulfur-carrier protein]-L-cysteine + a 4-thiouridine in tRNA + 2 oxidized [2Fe-2S]-[ferredoxin] + AMP + diphosphate</text>
        <dbReference type="Rhea" id="RHEA:24176"/>
        <dbReference type="Rhea" id="RHEA-COMP:10000"/>
        <dbReference type="Rhea" id="RHEA-COMP:10001"/>
        <dbReference type="Rhea" id="RHEA-COMP:13337"/>
        <dbReference type="Rhea" id="RHEA-COMP:13338"/>
        <dbReference type="Rhea" id="RHEA-COMP:13339"/>
        <dbReference type="Rhea" id="RHEA-COMP:13340"/>
        <dbReference type="ChEBI" id="CHEBI:15378"/>
        <dbReference type="ChEBI" id="CHEBI:29950"/>
        <dbReference type="ChEBI" id="CHEBI:30616"/>
        <dbReference type="ChEBI" id="CHEBI:33019"/>
        <dbReference type="ChEBI" id="CHEBI:33737"/>
        <dbReference type="ChEBI" id="CHEBI:33738"/>
        <dbReference type="ChEBI" id="CHEBI:61963"/>
        <dbReference type="ChEBI" id="CHEBI:65315"/>
        <dbReference type="ChEBI" id="CHEBI:136798"/>
        <dbReference type="ChEBI" id="CHEBI:456215"/>
        <dbReference type="EC" id="2.8.1.4"/>
    </reaction>
</comment>
<name>A0A1B1YD39_THEST</name>
<evidence type="ECO:0000259" key="20">
    <source>
        <dbReference type="PROSITE" id="PS51165"/>
    </source>
</evidence>
<dbReference type="InterPro" id="IPR014729">
    <property type="entry name" value="Rossmann-like_a/b/a_fold"/>
</dbReference>
<evidence type="ECO:0000256" key="19">
    <source>
        <dbReference type="HAMAP-Rule" id="MF_00021"/>
    </source>
</evidence>
<keyword evidence="7 19" id="KW-0067">ATP-binding</keyword>
<gene>
    <name evidence="19" type="primary">thiI</name>
    <name evidence="21" type="ORF">CSTERTH_06345</name>
</gene>
<feature type="binding site" evidence="19">
    <location>
        <position position="298"/>
    </location>
    <ligand>
        <name>ATP</name>
        <dbReference type="ChEBI" id="CHEBI:30616"/>
    </ligand>
</feature>
<dbReference type="GO" id="GO:0002937">
    <property type="term" value="P:tRNA 4-thiouridine biosynthesis"/>
    <property type="evidence" value="ECO:0007669"/>
    <property type="project" value="TreeGrafter"/>
</dbReference>
<evidence type="ECO:0000256" key="17">
    <source>
        <dbReference type="ARBA" id="ARBA00077849"/>
    </source>
</evidence>
<dbReference type="PANTHER" id="PTHR43209">
    <property type="entry name" value="TRNA SULFURTRANSFERASE"/>
    <property type="match status" value="1"/>
</dbReference>
<evidence type="ECO:0000256" key="13">
    <source>
        <dbReference type="ARBA" id="ARBA00061472"/>
    </source>
</evidence>
<evidence type="ECO:0000256" key="16">
    <source>
        <dbReference type="ARBA" id="ARBA00075337"/>
    </source>
</evidence>
<dbReference type="EC" id="2.8.1.4" evidence="14 19"/>
<keyword evidence="8 19" id="KW-0694">RNA-binding</keyword>
<dbReference type="PANTHER" id="PTHR43209:SF1">
    <property type="entry name" value="TRNA SULFURTRANSFERASE"/>
    <property type="match status" value="1"/>
</dbReference>
<dbReference type="OrthoDB" id="9773948at2"/>
<dbReference type="EMBL" id="CP014672">
    <property type="protein sequence ID" value="ANW98675.1"/>
    <property type="molecule type" value="Genomic_DNA"/>
</dbReference>
<dbReference type="SUPFAM" id="SSF143437">
    <property type="entry name" value="THUMP domain-like"/>
    <property type="match status" value="1"/>
</dbReference>
<evidence type="ECO:0000256" key="14">
    <source>
        <dbReference type="ARBA" id="ARBA00066827"/>
    </source>
</evidence>
<dbReference type="Pfam" id="PF02568">
    <property type="entry name" value="ThiI"/>
    <property type="match status" value="1"/>
</dbReference>
<dbReference type="CDD" id="cd01712">
    <property type="entry name" value="PPase_ThiI"/>
    <property type="match status" value="1"/>
</dbReference>
<evidence type="ECO:0000256" key="18">
    <source>
        <dbReference type="ARBA" id="ARBA00080570"/>
    </source>
</evidence>
<comment type="similarity">
    <text evidence="13 19">Belongs to the ThiI family.</text>
</comment>
<dbReference type="Pfam" id="PF22025">
    <property type="entry name" value="ThiI_fer"/>
    <property type="match status" value="1"/>
</dbReference>
<keyword evidence="9 19" id="KW-0784">Thiamine biosynthesis</keyword>
<dbReference type="RefSeq" id="WP_015359015.1">
    <property type="nucleotide sequence ID" value="NZ_CP014672.1"/>
</dbReference>
<dbReference type="Gene3D" id="3.30.2130.30">
    <property type="match status" value="1"/>
</dbReference>
<dbReference type="InterPro" id="IPR003720">
    <property type="entry name" value="tRNA_STrfase"/>
</dbReference>
<dbReference type="InterPro" id="IPR054173">
    <property type="entry name" value="ThiI_fer"/>
</dbReference>
<proteinExistence type="inferred from homology"/>
<feature type="binding site" evidence="19">
    <location>
        <begin position="185"/>
        <end position="186"/>
    </location>
    <ligand>
        <name>ATP</name>
        <dbReference type="ChEBI" id="CHEBI:30616"/>
    </ligand>
</feature>
<comment type="pathway">
    <text evidence="2 19">Cofactor biosynthesis; thiamine diphosphate biosynthesis.</text>
</comment>
<comment type="function">
    <text evidence="12 19">Catalyzes the ATP-dependent transfer of a sulfur to tRNA to produce 4-thiouridine in position 8 of tRNAs, which functions as a near-UV photosensor. Also catalyzes the transfer of sulfur to the sulfur carrier protein ThiS, forming ThiS-thiocarboxylate. This is a step in the synthesis of thiazole, in the thiamine biosynthesis pathway. The sulfur is donated as persulfide by IscS.</text>
</comment>
<feature type="binding site" evidence="19">
    <location>
        <position position="267"/>
    </location>
    <ligand>
        <name>ATP</name>
        <dbReference type="ChEBI" id="CHEBI:30616"/>
    </ligand>
</feature>
<evidence type="ECO:0000256" key="2">
    <source>
        <dbReference type="ARBA" id="ARBA00004948"/>
    </source>
</evidence>
<evidence type="ECO:0000256" key="4">
    <source>
        <dbReference type="ARBA" id="ARBA00022555"/>
    </source>
</evidence>
<dbReference type="InterPro" id="IPR050102">
    <property type="entry name" value="tRNA_sulfurtransferase_ThiI"/>
</dbReference>
<comment type="subcellular location">
    <subcellularLocation>
        <location evidence="1 19">Cytoplasm</location>
    </subcellularLocation>
</comment>
<dbReference type="GO" id="GO:0140741">
    <property type="term" value="F:tRNA-uracil-4 sulfurtransferase activity"/>
    <property type="evidence" value="ECO:0007669"/>
    <property type="project" value="UniProtKB-EC"/>
</dbReference>
<evidence type="ECO:0000256" key="9">
    <source>
        <dbReference type="ARBA" id="ARBA00022977"/>
    </source>
</evidence>
<keyword evidence="5 19" id="KW-0808">Transferase</keyword>
<organism evidence="21 22">
    <name type="scientific">Thermoclostridium stercorarium subsp. thermolacticum DSM 2910</name>
    <dbReference type="NCBI Taxonomy" id="1121336"/>
    <lineage>
        <taxon>Bacteria</taxon>
        <taxon>Bacillati</taxon>
        <taxon>Bacillota</taxon>
        <taxon>Clostridia</taxon>
        <taxon>Eubacteriales</taxon>
        <taxon>Oscillospiraceae</taxon>
        <taxon>Thermoclostridium</taxon>
    </lineage>
</organism>
<evidence type="ECO:0000256" key="15">
    <source>
        <dbReference type="ARBA" id="ARBA00071867"/>
    </source>
</evidence>
<dbReference type="FunFam" id="3.40.50.620:FF:000053">
    <property type="entry name" value="Probable tRNA sulfurtransferase"/>
    <property type="match status" value="1"/>
</dbReference>
<dbReference type="PROSITE" id="PS51165">
    <property type="entry name" value="THUMP"/>
    <property type="match status" value="1"/>
</dbReference>
<reference evidence="21 22" key="1">
    <citation type="submission" date="2016-02" db="EMBL/GenBank/DDBJ databases">
        <title>Comparison of Clostridium stercorarium subspecies using comparative genomics and transcriptomics.</title>
        <authorList>
            <person name="Schellenberg J."/>
            <person name="Thallinger G."/>
            <person name="Levin D.B."/>
            <person name="Zhang X."/>
            <person name="Alvare G."/>
            <person name="Fristensky B."/>
            <person name="Sparling R."/>
        </authorList>
    </citation>
    <scope>NUCLEOTIDE SEQUENCE [LARGE SCALE GENOMIC DNA]</scope>
    <source>
        <strain evidence="21 22">DSM 2910</strain>
    </source>
</reference>
<dbReference type="Gene3D" id="3.40.50.620">
    <property type="entry name" value="HUPs"/>
    <property type="match status" value="1"/>
</dbReference>
<feature type="binding site" evidence="19">
    <location>
        <begin position="210"/>
        <end position="211"/>
    </location>
    <ligand>
        <name>ATP</name>
        <dbReference type="ChEBI" id="CHEBI:30616"/>
    </ligand>
</feature>
<keyword evidence="4 19" id="KW-0820">tRNA-binding</keyword>
<comment type="catalytic activity">
    <reaction evidence="11 19">
        <text>[ThiS sulfur-carrier protein]-C-terminal Gly-Gly-AMP + S-sulfanyl-L-cysteinyl-[cysteine desulfurase] + AH2 = [ThiS sulfur-carrier protein]-C-terminal-Gly-aminoethanethioate + L-cysteinyl-[cysteine desulfurase] + A + AMP + 2 H(+)</text>
        <dbReference type="Rhea" id="RHEA:43340"/>
        <dbReference type="Rhea" id="RHEA-COMP:12157"/>
        <dbReference type="Rhea" id="RHEA-COMP:12158"/>
        <dbReference type="Rhea" id="RHEA-COMP:12910"/>
        <dbReference type="Rhea" id="RHEA-COMP:19908"/>
        <dbReference type="ChEBI" id="CHEBI:13193"/>
        <dbReference type="ChEBI" id="CHEBI:15378"/>
        <dbReference type="ChEBI" id="CHEBI:17499"/>
        <dbReference type="ChEBI" id="CHEBI:29950"/>
        <dbReference type="ChEBI" id="CHEBI:61963"/>
        <dbReference type="ChEBI" id="CHEBI:90618"/>
        <dbReference type="ChEBI" id="CHEBI:232372"/>
        <dbReference type="ChEBI" id="CHEBI:456215"/>
    </reaction>
</comment>
<evidence type="ECO:0000256" key="5">
    <source>
        <dbReference type="ARBA" id="ARBA00022679"/>
    </source>
</evidence>
<dbReference type="GO" id="GO:0009228">
    <property type="term" value="P:thiamine biosynthetic process"/>
    <property type="evidence" value="ECO:0007669"/>
    <property type="project" value="UniProtKB-KW"/>
</dbReference>
<dbReference type="UniPathway" id="UPA00060"/>
<dbReference type="GO" id="GO:0052837">
    <property type="term" value="P:thiazole biosynthetic process"/>
    <property type="evidence" value="ECO:0007669"/>
    <property type="project" value="TreeGrafter"/>
</dbReference>
<evidence type="ECO:0000313" key="21">
    <source>
        <dbReference type="EMBL" id="ANW98675.1"/>
    </source>
</evidence>
<dbReference type="GO" id="GO:0005524">
    <property type="term" value="F:ATP binding"/>
    <property type="evidence" value="ECO:0007669"/>
    <property type="project" value="UniProtKB-UniRule"/>
</dbReference>
<accession>A0A1B1YD39</accession>
<evidence type="ECO:0000256" key="11">
    <source>
        <dbReference type="ARBA" id="ARBA00052330"/>
    </source>
</evidence>
<protein>
    <recommendedName>
        <fullName evidence="15 19">Probable tRNA sulfurtransferase</fullName>
        <ecNumber evidence="14 19">2.8.1.4</ecNumber>
    </recommendedName>
    <alternativeName>
        <fullName evidence="16 19">Sulfur carrier protein ThiS sulfurtransferase</fullName>
    </alternativeName>
    <alternativeName>
        <fullName evidence="17 19">Thiamine biosynthesis protein ThiI</fullName>
    </alternativeName>
    <alternativeName>
        <fullName evidence="18 19">tRNA 4-thiouridine synthase</fullName>
    </alternativeName>
</protein>
<evidence type="ECO:0000313" key="22">
    <source>
        <dbReference type="Proteomes" id="UP000092971"/>
    </source>
</evidence>
<keyword evidence="3 19" id="KW-0963">Cytoplasm</keyword>
<dbReference type="GO" id="GO:0005829">
    <property type="term" value="C:cytosol"/>
    <property type="evidence" value="ECO:0007669"/>
    <property type="project" value="TreeGrafter"/>
</dbReference>
<dbReference type="GO" id="GO:0009229">
    <property type="term" value="P:thiamine diphosphate biosynthetic process"/>
    <property type="evidence" value="ECO:0007669"/>
    <property type="project" value="UniProtKB-UniRule"/>
</dbReference>
<feature type="domain" description="THUMP" evidence="20">
    <location>
        <begin position="61"/>
        <end position="168"/>
    </location>
</feature>
<dbReference type="InterPro" id="IPR049961">
    <property type="entry name" value="ThiI_N"/>
</dbReference>
<dbReference type="NCBIfam" id="TIGR00342">
    <property type="entry name" value="tRNA uracil 4-sulfurtransferase ThiI"/>
    <property type="match status" value="1"/>
</dbReference>
<dbReference type="InterPro" id="IPR049962">
    <property type="entry name" value="THUMP_ThiI"/>
</dbReference>
<dbReference type="Pfam" id="PF02926">
    <property type="entry name" value="THUMP"/>
    <property type="match status" value="1"/>
</dbReference>
<evidence type="ECO:0000256" key="8">
    <source>
        <dbReference type="ARBA" id="ARBA00022884"/>
    </source>
</evidence>
<dbReference type="SUPFAM" id="SSF52402">
    <property type="entry name" value="Adenine nucleotide alpha hydrolases-like"/>
    <property type="match status" value="1"/>
</dbReference>
<sequence length="390" mass="43577">MKTIILVRYEEIFLKGLNKPSFEAKLVKNMKHVLKGLGPVSVTRSQSRIYVEPETDDYPVDEAIKRLTKVFGIASVSPVYKIESDINAIYDKAVELSRKIRSESGYKTFKVETKRADKKFPLSSMEVSREAGAAILRNVRGLKVDVNNPDFVVHIEIRDNTYIYSEIIPGVKGLPVGSSGKATLLISGGIDSPVAGWMMAKRGVKIEGVHFFSYPYTSEKSKEKVIRLCKILSEYNLGMRLYIVPFTDIQLAINQNCPHEYLTIIMRRFMMRIAEKIAVKNGSLALVTGEAVGQVASQTPESILVTNSAVTLPVYRPCIGMDKSEVVDIARKIGTFETSILPYEDCCTVFVARHPVTKPKLEKTIEYESVLNADELIQKALEGTEVIDIE</sequence>
<evidence type="ECO:0000256" key="12">
    <source>
        <dbReference type="ARBA" id="ARBA00058382"/>
    </source>
</evidence>
<evidence type="ECO:0000256" key="3">
    <source>
        <dbReference type="ARBA" id="ARBA00022490"/>
    </source>
</evidence>
<dbReference type="SMART" id="SM00981">
    <property type="entry name" value="THUMP"/>
    <property type="match status" value="1"/>
</dbReference>
<evidence type="ECO:0000256" key="10">
    <source>
        <dbReference type="ARBA" id="ARBA00050570"/>
    </source>
</evidence>
<evidence type="ECO:0000256" key="6">
    <source>
        <dbReference type="ARBA" id="ARBA00022741"/>
    </source>
</evidence>
<feature type="binding site" evidence="19">
    <location>
        <position position="289"/>
    </location>
    <ligand>
        <name>ATP</name>
        <dbReference type="ChEBI" id="CHEBI:30616"/>
    </ligand>
</feature>
<dbReference type="InterPro" id="IPR020536">
    <property type="entry name" value="ThiI_AANH"/>
</dbReference>
<evidence type="ECO:0000256" key="7">
    <source>
        <dbReference type="ARBA" id="ARBA00022840"/>
    </source>
</evidence>
<dbReference type="AlphaFoldDB" id="A0A1B1YD39"/>
<dbReference type="GO" id="GO:0004810">
    <property type="term" value="F:CCA tRNA nucleotidyltransferase activity"/>
    <property type="evidence" value="ECO:0007669"/>
    <property type="project" value="InterPro"/>
</dbReference>
<evidence type="ECO:0000256" key="1">
    <source>
        <dbReference type="ARBA" id="ARBA00004496"/>
    </source>
</evidence>
<dbReference type="CDD" id="cd11716">
    <property type="entry name" value="THUMP_ThiI"/>
    <property type="match status" value="1"/>
</dbReference>
<dbReference type="Proteomes" id="UP000092971">
    <property type="component" value="Chromosome"/>
</dbReference>
<dbReference type="InterPro" id="IPR004114">
    <property type="entry name" value="THUMP_dom"/>
</dbReference>
<keyword evidence="6 19" id="KW-0547">Nucleotide-binding</keyword>